<protein>
    <recommendedName>
        <fullName evidence="2">PepSY domain-containing protein</fullName>
    </recommendedName>
</protein>
<evidence type="ECO:0008006" key="2">
    <source>
        <dbReference type="Google" id="ProtNLM"/>
    </source>
</evidence>
<name>A0A3B1B2J1_9ZZZZ</name>
<proteinExistence type="predicted"/>
<organism evidence="1">
    <name type="scientific">hydrothermal vent metagenome</name>
    <dbReference type="NCBI Taxonomy" id="652676"/>
    <lineage>
        <taxon>unclassified sequences</taxon>
        <taxon>metagenomes</taxon>
        <taxon>ecological metagenomes</taxon>
    </lineage>
</organism>
<reference evidence="1" key="1">
    <citation type="submission" date="2018-06" db="EMBL/GenBank/DDBJ databases">
        <authorList>
            <person name="Zhirakovskaya E."/>
        </authorList>
    </citation>
    <scope>NUCLEOTIDE SEQUENCE</scope>
</reference>
<gene>
    <name evidence="1" type="ORF">MNBD_ALPHA03-1722</name>
</gene>
<dbReference type="AlphaFoldDB" id="A0A3B1B2J1"/>
<dbReference type="EMBL" id="UOFW01000157">
    <property type="protein sequence ID" value="VAX06224.1"/>
    <property type="molecule type" value="Genomic_DNA"/>
</dbReference>
<evidence type="ECO:0000313" key="1">
    <source>
        <dbReference type="EMBL" id="VAX06224.1"/>
    </source>
</evidence>
<sequence>MLFLMGMGANAIAAPQGKGAMPSKSQGINIKAIGKYLAQQRRQPVENSLIKPVARPNPLRNKIYRQDKAREAMRSGHIVSLSVIRKQVRQSFPGKIIDVRLLEPKNKKLPYIYRVKVLRKDGKLLMLNLNAATAKIVGVKGNR</sequence>
<accession>A0A3B1B2J1</accession>